<dbReference type="Proteomes" id="UP000248889">
    <property type="component" value="Unassembled WGS sequence"/>
</dbReference>
<keyword evidence="1" id="KW-1133">Transmembrane helix</keyword>
<organism evidence="2 3">
    <name type="scientific">Streptacidiphilus pinicola</name>
    <dbReference type="NCBI Taxonomy" id="2219663"/>
    <lineage>
        <taxon>Bacteria</taxon>
        <taxon>Bacillati</taxon>
        <taxon>Actinomycetota</taxon>
        <taxon>Actinomycetes</taxon>
        <taxon>Kitasatosporales</taxon>
        <taxon>Streptomycetaceae</taxon>
        <taxon>Streptacidiphilus</taxon>
    </lineage>
</organism>
<dbReference type="EMBL" id="QKYN01000166">
    <property type="protein sequence ID" value="RAG81298.1"/>
    <property type="molecule type" value="Genomic_DNA"/>
</dbReference>
<sequence length="68" mass="6492">MRAPARLGRGRLGRAGLAALLICAGTGAAAIAVGVSGASAAAVGLGVASVASLRIALLFLRTGVVRPP</sequence>
<dbReference type="RefSeq" id="WP_111507002.1">
    <property type="nucleotide sequence ID" value="NZ_QKYN01000166.1"/>
</dbReference>
<dbReference type="AlphaFoldDB" id="A0A2X0J1P3"/>
<name>A0A2X0J1P3_9ACTN</name>
<proteinExistence type="predicted"/>
<keyword evidence="3" id="KW-1185">Reference proteome</keyword>
<evidence type="ECO:0000313" key="2">
    <source>
        <dbReference type="EMBL" id="RAG81298.1"/>
    </source>
</evidence>
<gene>
    <name evidence="2" type="ORF">DN069_33420</name>
</gene>
<comment type="caution">
    <text evidence="2">The sequence shown here is derived from an EMBL/GenBank/DDBJ whole genome shotgun (WGS) entry which is preliminary data.</text>
</comment>
<keyword evidence="1" id="KW-0472">Membrane</keyword>
<keyword evidence="1" id="KW-0812">Transmembrane</keyword>
<protein>
    <submittedName>
        <fullName evidence="2">Uncharacterized protein</fullName>
    </submittedName>
</protein>
<reference evidence="2 3" key="1">
    <citation type="submission" date="2018-06" db="EMBL/GenBank/DDBJ databases">
        <title>Streptacidiphilus pinicola sp. nov., isolated from pine grove soil.</title>
        <authorList>
            <person name="Roh S.G."/>
            <person name="Park S."/>
            <person name="Kim M.-K."/>
            <person name="Yun B.-R."/>
            <person name="Park J."/>
            <person name="Kim M.J."/>
            <person name="Kim Y.S."/>
            <person name="Kim S.B."/>
        </authorList>
    </citation>
    <scope>NUCLEOTIDE SEQUENCE [LARGE SCALE GENOMIC DNA]</scope>
    <source>
        <strain evidence="2 3">MMS16-CNU450</strain>
    </source>
</reference>
<evidence type="ECO:0000313" key="3">
    <source>
        <dbReference type="Proteomes" id="UP000248889"/>
    </source>
</evidence>
<feature type="transmembrane region" description="Helical" evidence="1">
    <location>
        <begin position="40"/>
        <end position="60"/>
    </location>
</feature>
<accession>A0A2X0J1P3</accession>
<evidence type="ECO:0000256" key="1">
    <source>
        <dbReference type="SAM" id="Phobius"/>
    </source>
</evidence>